<evidence type="ECO:0000313" key="1">
    <source>
        <dbReference type="EMBL" id="RNF40928.1"/>
    </source>
</evidence>
<name>A0A3M8PB39_9BACL</name>
<dbReference type="OrthoDB" id="2421809at2"/>
<dbReference type="EMBL" id="RIAX01000001">
    <property type="protein sequence ID" value="RNF40928.1"/>
    <property type="molecule type" value="Genomic_DNA"/>
</dbReference>
<keyword evidence="2" id="KW-1185">Reference proteome</keyword>
<gene>
    <name evidence="1" type="ORF">EEX84_00815</name>
</gene>
<protein>
    <submittedName>
        <fullName evidence="1">Uncharacterized protein</fullName>
    </submittedName>
</protein>
<dbReference type="AlphaFoldDB" id="A0A3M8PB39"/>
<organism evidence="1 2">
    <name type="scientific">Planococcus salinus</name>
    <dbReference type="NCBI Taxonomy" id="1848460"/>
    <lineage>
        <taxon>Bacteria</taxon>
        <taxon>Bacillati</taxon>
        <taxon>Bacillota</taxon>
        <taxon>Bacilli</taxon>
        <taxon>Bacillales</taxon>
        <taxon>Caryophanaceae</taxon>
        <taxon>Planococcus</taxon>
    </lineage>
</organism>
<sequence length="489" mass="54805">MKYFTNERGYALLIVLLVVVLFLGLSATFIAGSLNNAQQEQTIDVSNQSVAAAEMGVLYYSADFELEIERVKKTVLEQTQIKLNSLIDCIKPPTGEDCDTAAERDSWEQEIDREMRKLYLEKVKSAITVMENEANNKKSPFSEEQINYLIKEVSSTEFKADNEDLTAIEIEMKIEGTSKETPNTLLSAFTVEVPDTFLNPNEAIKVDTAVVALDQDLTYDDIFSFAANSKSCGVLLEEVKAGTAEAPYECTAQVNESLASFIEDIKEKGFDPEDFRVYTQDFRSYACDNNCNNLNFEGINLVVDQNDAGAFNNMNNFVNGDLIIDGTLTTGNNLINLGKNGVKQNIIVKGLDVDNNIKNMYYTNFLVLGNEEGTDARLQWGKHFTVDNYSRLCIDIDRINQADLDRLSRELQFSNSGSLIYYSADLNKTFSLIDKKGRDRGTEVYVKRGETYTSFLQNCGVSLKDMQTMPTDVAVPNAIDTGFDFEVEY</sequence>
<reference evidence="1 2" key="1">
    <citation type="journal article" date="2018" name="Int. J. Syst. Evol. Microbiol.">
        <title>Planococcus salinus sp. nov., a moderately halophilic bacterium isolated from a saline-alkali soil.</title>
        <authorList>
            <person name="Gan L."/>
        </authorList>
    </citation>
    <scope>NUCLEOTIDE SEQUENCE [LARGE SCALE GENOMIC DNA]</scope>
    <source>
        <strain evidence="1 2">LCB217</strain>
    </source>
</reference>
<comment type="caution">
    <text evidence="1">The sequence shown here is derived from an EMBL/GenBank/DDBJ whole genome shotgun (WGS) entry which is preliminary data.</text>
</comment>
<accession>A0A3M8PB39</accession>
<proteinExistence type="predicted"/>
<dbReference type="RefSeq" id="WP_123163678.1">
    <property type="nucleotide sequence ID" value="NZ_RIAX01000001.1"/>
</dbReference>
<evidence type="ECO:0000313" key="2">
    <source>
        <dbReference type="Proteomes" id="UP000275473"/>
    </source>
</evidence>
<dbReference type="Proteomes" id="UP000275473">
    <property type="component" value="Unassembled WGS sequence"/>
</dbReference>